<dbReference type="EMBL" id="JAAXKZ010000076">
    <property type="protein sequence ID" value="NMH93630.1"/>
    <property type="molecule type" value="Genomic_DNA"/>
</dbReference>
<sequence length="227" mass="24031">MTCAFSHAPLGVARSDPGAPAAGCRIRDLKSPLVPDETVPPPFRRAVASLSSVRPRPELVVSALEAPPRLAPYAWAFSVEADIGHRGDGLDDLDAPDTSGRLILLHDPAGQDKWEGAFRLVCFVQARLEPEQLGDELLPVVGWSWLTEALQQAGAEHIALGGTVTQTSSVRFGDIAGPGREDDVELRASWTPTSADLAPHAEAFCTLIATAAGLPPVGIRPLAQRTV</sequence>
<gene>
    <name evidence="1" type="ORF">HF519_19020</name>
</gene>
<evidence type="ECO:0000313" key="2">
    <source>
        <dbReference type="Proteomes" id="UP000586918"/>
    </source>
</evidence>
<proteinExistence type="predicted"/>
<dbReference type="InterPro" id="IPR021555">
    <property type="entry name" value="DUF3000"/>
</dbReference>
<name>A0A848DLI6_9PSEU</name>
<organism evidence="1 2">
    <name type="scientific">Pseudonocardia bannensis</name>
    <dbReference type="NCBI Taxonomy" id="630973"/>
    <lineage>
        <taxon>Bacteria</taxon>
        <taxon>Bacillati</taxon>
        <taxon>Actinomycetota</taxon>
        <taxon>Actinomycetes</taxon>
        <taxon>Pseudonocardiales</taxon>
        <taxon>Pseudonocardiaceae</taxon>
        <taxon>Pseudonocardia</taxon>
    </lineage>
</organism>
<evidence type="ECO:0000313" key="1">
    <source>
        <dbReference type="EMBL" id="NMH93630.1"/>
    </source>
</evidence>
<dbReference type="Proteomes" id="UP000586918">
    <property type="component" value="Unassembled WGS sequence"/>
</dbReference>
<accession>A0A848DLI6</accession>
<comment type="caution">
    <text evidence="1">The sequence shown here is derived from an EMBL/GenBank/DDBJ whole genome shotgun (WGS) entry which is preliminary data.</text>
</comment>
<reference evidence="1 2" key="1">
    <citation type="submission" date="2020-04" db="EMBL/GenBank/DDBJ databases">
        <authorList>
            <person name="Klaysubun C."/>
            <person name="Duangmal K."/>
            <person name="Lipun K."/>
        </authorList>
    </citation>
    <scope>NUCLEOTIDE SEQUENCE [LARGE SCALE GENOMIC DNA]</scope>
    <source>
        <strain evidence="1 2">DSM 45300</strain>
    </source>
</reference>
<dbReference type="AlphaFoldDB" id="A0A848DLI6"/>
<keyword evidence="2" id="KW-1185">Reference proteome</keyword>
<dbReference type="Pfam" id="PF11452">
    <property type="entry name" value="DUF3000"/>
    <property type="match status" value="1"/>
</dbReference>
<protein>
    <submittedName>
        <fullName evidence="1">DUF3000 domain-containing protein</fullName>
    </submittedName>
</protein>